<dbReference type="InterPro" id="IPR056822">
    <property type="entry name" value="TEN_NHL"/>
</dbReference>
<dbReference type="Gene3D" id="2.120.10.30">
    <property type="entry name" value="TolB, C-terminal domain"/>
    <property type="match status" value="4"/>
</dbReference>
<protein>
    <recommendedName>
        <fullName evidence="2">Teneurin NHL domain-containing protein</fullName>
    </recommendedName>
</protein>
<gene>
    <name evidence="3" type="ORF">Nkreftii_003652</name>
</gene>
<evidence type="ECO:0000259" key="2">
    <source>
        <dbReference type="Pfam" id="PF25021"/>
    </source>
</evidence>
<dbReference type="InterPro" id="IPR011042">
    <property type="entry name" value="6-blade_b-propeller_TolB-like"/>
</dbReference>
<dbReference type="PANTHER" id="PTHR46388">
    <property type="entry name" value="NHL REPEAT-CONTAINING PROTEIN 2"/>
    <property type="match status" value="1"/>
</dbReference>
<dbReference type="EMBL" id="CP047423">
    <property type="protein sequence ID" value="QPD05878.1"/>
    <property type="molecule type" value="Genomic_DNA"/>
</dbReference>
<dbReference type="KEGG" id="nkf:Nkreftii_003652"/>
<organism evidence="3 4">
    <name type="scientific">Candidatus Nitrospira kreftii</name>
    <dbReference type="NCBI Taxonomy" id="2652173"/>
    <lineage>
        <taxon>Bacteria</taxon>
        <taxon>Pseudomonadati</taxon>
        <taxon>Nitrospirota</taxon>
        <taxon>Nitrospiria</taxon>
        <taxon>Nitrospirales</taxon>
        <taxon>Nitrospiraceae</taxon>
        <taxon>Nitrospira</taxon>
    </lineage>
</organism>
<sequence>MAAIRSTWTIRTLAGRGTSGFSGDGGPCVLASLNEPKGVALDGHGRVYVADSENHVVRMIDRVTGVISTVAGMPVHEDEELAERLNTTPDVTEEDPLDDDGLAEARRSSYTQQSDLSGTVRYWANGTSSIKRYGGDEGPALNARLNFPSAVAVGREGNVYIADTMNHRVRMVEAATGVISTLAGTGQARFSGDGGPAHHATLNEPVALIIDENNRLYIADQSSHRIRVVDLNTGLIQTVAGTGAATYDGDGKPAVDAALAGPGGLTLADDRLYIADTFNGRIRCVQLSSGLITTVAGDGAAYRYVSPSDPPSPSLSRPTGIAIDQSGGLVLTDSDNHLIRQWDWGSGVAFRLAGNGTPSYSGDDGAAKEAGLCYPFGITADRDGSLLVADTFNHRIRVLALE</sequence>
<dbReference type="AlphaFoldDB" id="A0A7S8FHB9"/>
<dbReference type="InterPro" id="IPR001258">
    <property type="entry name" value="NHL_repeat"/>
</dbReference>
<name>A0A7S8FHB9_9BACT</name>
<evidence type="ECO:0000313" key="4">
    <source>
        <dbReference type="Proteomes" id="UP000593737"/>
    </source>
</evidence>
<evidence type="ECO:0000313" key="3">
    <source>
        <dbReference type="EMBL" id="QPD05878.1"/>
    </source>
</evidence>
<accession>A0A7S8FHB9</accession>
<keyword evidence="1" id="KW-0677">Repeat</keyword>
<reference evidence="3 4" key="1">
    <citation type="journal article" date="2020" name="ISME J.">
        <title>Enrichment and physiological characterization of a novel comammox Nitrospira indicates ammonium inhibition of complete nitrification.</title>
        <authorList>
            <person name="Sakoula D."/>
            <person name="Koch H."/>
            <person name="Frank J."/>
            <person name="Jetten M.S.M."/>
            <person name="van Kessel M.A.H.J."/>
            <person name="Lucker S."/>
        </authorList>
    </citation>
    <scope>NUCLEOTIDE SEQUENCE [LARGE SCALE GENOMIC DNA]</scope>
    <source>
        <strain evidence="3">Comreactor17</strain>
    </source>
</reference>
<evidence type="ECO:0000256" key="1">
    <source>
        <dbReference type="ARBA" id="ARBA00022737"/>
    </source>
</evidence>
<feature type="domain" description="Teneurin NHL" evidence="2">
    <location>
        <begin position="22"/>
        <end position="76"/>
    </location>
</feature>
<dbReference type="Pfam" id="PF25021">
    <property type="entry name" value="TEN_NHL"/>
    <property type="match status" value="1"/>
</dbReference>
<dbReference type="Pfam" id="PF01436">
    <property type="entry name" value="NHL"/>
    <property type="match status" value="3"/>
</dbReference>
<dbReference type="PANTHER" id="PTHR46388:SF2">
    <property type="entry name" value="NHL REPEAT-CONTAINING PROTEIN 2"/>
    <property type="match status" value="1"/>
</dbReference>
<proteinExistence type="predicted"/>
<dbReference type="SUPFAM" id="SSF101898">
    <property type="entry name" value="NHL repeat"/>
    <property type="match status" value="1"/>
</dbReference>
<dbReference type="Proteomes" id="UP000593737">
    <property type="component" value="Chromosome"/>
</dbReference>